<dbReference type="GO" id="GO:0046872">
    <property type="term" value="F:metal ion binding"/>
    <property type="evidence" value="ECO:0007669"/>
    <property type="project" value="UniProtKB-KW"/>
</dbReference>
<evidence type="ECO:0000256" key="2">
    <source>
        <dbReference type="ARBA" id="ARBA00022723"/>
    </source>
</evidence>
<dbReference type="InterPro" id="IPR035985">
    <property type="entry name" value="Ubiquitin-activating_enz"/>
</dbReference>
<dbReference type="Pfam" id="PF14464">
    <property type="entry name" value="Prok-JAB"/>
    <property type="match status" value="1"/>
</dbReference>
<dbReference type="InterPro" id="IPR045886">
    <property type="entry name" value="ThiF/MoeB/HesA"/>
</dbReference>
<organism evidence="8 9">
    <name type="scientific">Lacipirellula parvula</name>
    <dbReference type="NCBI Taxonomy" id="2650471"/>
    <lineage>
        <taxon>Bacteria</taxon>
        <taxon>Pseudomonadati</taxon>
        <taxon>Planctomycetota</taxon>
        <taxon>Planctomycetia</taxon>
        <taxon>Pirellulales</taxon>
        <taxon>Lacipirellulaceae</taxon>
        <taxon>Lacipirellula</taxon>
    </lineage>
</organism>
<dbReference type="SUPFAM" id="SSF69572">
    <property type="entry name" value="Activating enzymes of the ubiquitin-like proteins"/>
    <property type="match status" value="1"/>
</dbReference>
<evidence type="ECO:0000256" key="5">
    <source>
        <dbReference type="ARBA" id="ARBA00023049"/>
    </source>
</evidence>
<dbReference type="InterPro" id="IPR028090">
    <property type="entry name" value="JAB_dom_prok"/>
</dbReference>
<dbReference type="RefSeq" id="WP_152100631.1">
    <property type="nucleotide sequence ID" value="NZ_AP021861.1"/>
</dbReference>
<keyword evidence="2" id="KW-0479">Metal-binding</keyword>
<keyword evidence="3" id="KW-0378">Hydrolase</keyword>
<evidence type="ECO:0000256" key="3">
    <source>
        <dbReference type="ARBA" id="ARBA00022801"/>
    </source>
</evidence>
<evidence type="ECO:0000313" key="8">
    <source>
        <dbReference type="EMBL" id="BBO35203.1"/>
    </source>
</evidence>
<keyword evidence="9" id="KW-1185">Reference proteome</keyword>
<dbReference type="KEGG" id="lpav:PLANPX_4815"/>
<dbReference type="PANTHER" id="PTHR43267">
    <property type="entry name" value="TRNA THREONYLCARBAMOYLADENOSINE DEHYDRATASE"/>
    <property type="match status" value="1"/>
</dbReference>
<evidence type="ECO:0000259" key="7">
    <source>
        <dbReference type="Pfam" id="PF14464"/>
    </source>
</evidence>
<evidence type="ECO:0000313" key="9">
    <source>
        <dbReference type="Proteomes" id="UP000326837"/>
    </source>
</evidence>
<evidence type="ECO:0000259" key="6">
    <source>
        <dbReference type="Pfam" id="PF00899"/>
    </source>
</evidence>
<feature type="domain" description="JAB" evidence="7">
    <location>
        <begin position="14"/>
        <end position="119"/>
    </location>
</feature>
<evidence type="ECO:0000256" key="1">
    <source>
        <dbReference type="ARBA" id="ARBA00022670"/>
    </source>
</evidence>
<dbReference type="GO" id="GO:0008237">
    <property type="term" value="F:metallopeptidase activity"/>
    <property type="evidence" value="ECO:0007669"/>
    <property type="project" value="UniProtKB-KW"/>
</dbReference>
<dbReference type="GO" id="GO:0061503">
    <property type="term" value="F:tRNA threonylcarbamoyladenosine dehydratase"/>
    <property type="evidence" value="ECO:0007669"/>
    <property type="project" value="TreeGrafter"/>
</dbReference>
<protein>
    <recommendedName>
        <fullName evidence="10">Thiamine biosynthesis protein ThiF</fullName>
    </recommendedName>
</protein>
<name>A0A5K7XL75_9BACT</name>
<proteinExistence type="predicted"/>
<gene>
    <name evidence="8" type="ORF">PLANPX_4815</name>
</gene>
<dbReference type="InterPro" id="IPR000594">
    <property type="entry name" value="ThiF_NAD_FAD-bd"/>
</dbReference>
<dbReference type="GO" id="GO:0061504">
    <property type="term" value="P:cyclic threonylcarbamoyladenosine biosynthetic process"/>
    <property type="evidence" value="ECO:0007669"/>
    <property type="project" value="TreeGrafter"/>
</dbReference>
<dbReference type="GO" id="GO:0006508">
    <property type="term" value="P:proteolysis"/>
    <property type="evidence" value="ECO:0007669"/>
    <property type="project" value="UniProtKB-KW"/>
</dbReference>
<evidence type="ECO:0000256" key="4">
    <source>
        <dbReference type="ARBA" id="ARBA00022833"/>
    </source>
</evidence>
<dbReference type="Gene3D" id="3.40.50.720">
    <property type="entry name" value="NAD(P)-binding Rossmann-like Domain"/>
    <property type="match status" value="1"/>
</dbReference>
<feature type="domain" description="THIF-type NAD/FAD binding fold" evidence="6">
    <location>
        <begin position="175"/>
        <end position="410"/>
    </location>
</feature>
<accession>A0A5K7XL75</accession>
<keyword evidence="4" id="KW-0862">Zinc</keyword>
<dbReference type="Pfam" id="PF00899">
    <property type="entry name" value="ThiF"/>
    <property type="match status" value="1"/>
</dbReference>
<reference evidence="9" key="1">
    <citation type="submission" date="2019-10" db="EMBL/GenBank/DDBJ databases">
        <title>Lacipirellula parvula gen. nov., sp. nov., representing a lineage of planctomycetes widespread in freshwater anoxic habitats, and description of the family Lacipirellulaceae.</title>
        <authorList>
            <person name="Dedysh S.N."/>
            <person name="Kulichevskaya I.S."/>
            <person name="Beletsky A.V."/>
            <person name="Rakitin A.L."/>
            <person name="Mardanov A.V."/>
            <person name="Ivanova A.A."/>
            <person name="Saltykova V.X."/>
            <person name="Rijpstra W.I.C."/>
            <person name="Sinninghe Damste J.S."/>
            <person name="Ravin N.V."/>
        </authorList>
    </citation>
    <scope>NUCLEOTIDE SEQUENCE [LARGE SCALE GENOMIC DNA]</scope>
    <source>
        <strain evidence="9">PX69</strain>
    </source>
</reference>
<dbReference type="PANTHER" id="PTHR43267:SF1">
    <property type="entry name" value="TRNA THREONYLCARBAMOYLADENOSINE DEHYDRATASE"/>
    <property type="match status" value="1"/>
</dbReference>
<keyword evidence="1" id="KW-0645">Protease</keyword>
<dbReference type="EMBL" id="AP021861">
    <property type="protein sequence ID" value="BBO35203.1"/>
    <property type="molecule type" value="Genomic_DNA"/>
</dbReference>
<sequence>MEYVLRLTGEQHAQLKAHLFPGDGLEAAALVLCGRLRGRGRHAFMVRKVVLIPHAECKRTAVTITWPTLFADDLINEAAKRGMAILKVHSHPGGMDTFSGYDDKSDASFLGSVCTILEDKQPHASAVMLPCGRMFARVLDDNGEFHPVSLVSMVGEDMNLWYPDPGRDIPEFARRHAQVFGAGTVACLRRMRIAVIGCSGTGTPLIEQLVRLGVGFLVLVDPDRSEWKNLNRMYMTKTSDANLGRFKVEVLAEAIGHIGLGTEVLPLAQDLATPDVVRAVASCDMVFGCTDSFAARDVLNRLATFYTLPYIDIGVQLRALPAGGVDQITGAVHYLQPGKSSLKSRGIYDSEDVRAELMKRDDPAEYEKQLVQKYIKGVQEDRPAVISVNSMVASMAVNELLARIHRFRYDDNDAYATLRYAVHEPHVFKDAEGDLNVCPVLAKEVGRGNVTPLLDRPELSEGGKV</sequence>
<dbReference type="GO" id="GO:0008641">
    <property type="term" value="F:ubiquitin-like modifier activating enzyme activity"/>
    <property type="evidence" value="ECO:0007669"/>
    <property type="project" value="InterPro"/>
</dbReference>
<evidence type="ECO:0008006" key="10">
    <source>
        <dbReference type="Google" id="ProtNLM"/>
    </source>
</evidence>
<dbReference type="AlphaFoldDB" id="A0A5K7XL75"/>
<dbReference type="Proteomes" id="UP000326837">
    <property type="component" value="Chromosome"/>
</dbReference>
<keyword evidence="5" id="KW-0482">Metalloprotease</keyword>